<dbReference type="Proteomes" id="UP000515377">
    <property type="component" value="Chromosome"/>
</dbReference>
<proteinExistence type="predicted"/>
<dbReference type="EMBL" id="CP060122">
    <property type="protein sequence ID" value="QNG47741.1"/>
    <property type="molecule type" value="Genomic_DNA"/>
</dbReference>
<name>A0A9X7YE57_SPHYA</name>
<evidence type="ECO:0000313" key="2">
    <source>
        <dbReference type="Proteomes" id="UP000515377"/>
    </source>
</evidence>
<protein>
    <submittedName>
        <fullName evidence="1">Uncharacterized protein</fullName>
    </submittedName>
</protein>
<dbReference type="AlphaFoldDB" id="A0A9X7YE57"/>
<sequence>MDDDHETKVHALADGEEHERAVSDAWEMRQRVFARLIHLEDYARMAMEKAVRILRAYFVDHRNRAPRHGTLHGLMLVGNFADTRKPIRFGREIMLFEIWAFVDHEAYKGLDRYWGRAQAVLKSELVRAVEVELSVFTLGEAERFPLDRPWLAKRYETGIVLYDTAMDPPRNSEAQAAHDRIAAAVSGLEKPQRAAFRRYRARGFDPRQLYGTLDRNMARAHMHLAEAFGALLAKVGDEPRDRCLRAYLGNHPRHNLDLFHRPCDFDLILAVIFYRRAVDRVGMMVEAHARDRPSQVVNAAAYATEFALKILLLRAGYSDDWNRDHIGVDLERALEEAQMIGLPPPSEELARLIPPLSRYRREGRTPEHADAAIEIMPPAEVVETVATLLADIGRMTGFAGLPGEQLP</sequence>
<reference evidence="1 2" key="1">
    <citation type="submission" date="2020-07" db="EMBL/GenBank/DDBJ databases">
        <title>Whole genome sequence of Sphingobium yanoikuyae A3.</title>
        <authorList>
            <person name="Han S.-S."/>
        </authorList>
    </citation>
    <scope>NUCLEOTIDE SEQUENCE [LARGE SCALE GENOMIC DNA]</scope>
    <source>
        <strain evidence="1 2">A3</strain>
    </source>
</reference>
<evidence type="ECO:0000313" key="1">
    <source>
        <dbReference type="EMBL" id="QNG47741.1"/>
    </source>
</evidence>
<accession>A0A9X7YE57</accession>
<organism evidence="1 2">
    <name type="scientific">Sphingobium yanoikuyae</name>
    <name type="common">Sphingomonas yanoikuyae</name>
    <dbReference type="NCBI Taxonomy" id="13690"/>
    <lineage>
        <taxon>Bacteria</taxon>
        <taxon>Pseudomonadati</taxon>
        <taxon>Pseudomonadota</taxon>
        <taxon>Alphaproteobacteria</taxon>
        <taxon>Sphingomonadales</taxon>
        <taxon>Sphingomonadaceae</taxon>
        <taxon>Sphingobium</taxon>
    </lineage>
</organism>
<gene>
    <name evidence="1" type="ORF">H3V42_09265</name>
</gene>